<feature type="transmembrane region" description="Helical" evidence="9">
    <location>
        <begin position="132"/>
        <end position="154"/>
    </location>
</feature>
<dbReference type="InterPro" id="IPR010065">
    <property type="entry name" value="AA_ABC_transptr_permease_3TM"/>
</dbReference>
<dbReference type="Pfam" id="PF00528">
    <property type="entry name" value="BPD_transp_1"/>
    <property type="match status" value="1"/>
</dbReference>
<dbReference type="NCBIfam" id="TIGR01726">
    <property type="entry name" value="HEQRo_perm_3TM"/>
    <property type="match status" value="1"/>
</dbReference>
<feature type="transmembrane region" description="Helical" evidence="9">
    <location>
        <begin position="71"/>
        <end position="97"/>
    </location>
</feature>
<dbReference type="OrthoDB" id="9805999at2"/>
<gene>
    <name evidence="11" type="ORF">SAMN05216347_101410</name>
</gene>
<evidence type="ECO:0000256" key="8">
    <source>
        <dbReference type="ARBA" id="ARBA00023136"/>
    </source>
</evidence>
<feature type="transmembrane region" description="Helical" evidence="9">
    <location>
        <begin position="161"/>
        <end position="182"/>
    </location>
</feature>
<evidence type="ECO:0000256" key="6">
    <source>
        <dbReference type="ARBA" id="ARBA00022970"/>
    </source>
</evidence>
<evidence type="ECO:0000256" key="2">
    <source>
        <dbReference type="ARBA" id="ARBA00010072"/>
    </source>
</evidence>
<feature type="transmembrane region" description="Helical" evidence="9">
    <location>
        <begin position="20"/>
        <end position="42"/>
    </location>
</feature>
<dbReference type="CDD" id="cd06261">
    <property type="entry name" value="TM_PBP2"/>
    <property type="match status" value="1"/>
</dbReference>
<evidence type="ECO:0000256" key="7">
    <source>
        <dbReference type="ARBA" id="ARBA00022989"/>
    </source>
</evidence>
<dbReference type="InterPro" id="IPR000515">
    <property type="entry name" value="MetI-like"/>
</dbReference>
<evidence type="ECO:0000256" key="1">
    <source>
        <dbReference type="ARBA" id="ARBA00004651"/>
    </source>
</evidence>
<dbReference type="PANTHER" id="PTHR30614:SF37">
    <property type="entry name" value="AMINO-ACID ABC TRANSPORTER PERMEASE PROTEIN YHDX-RELATED"/>
    <property type="match status" value="1"/>
</dbReference>
<keyword evidence="4" id="KW-1003">Cell membrane</keyword>
<dbReference type="InterPro" id="IPR035906">
    <property type="entry name" value="MetI-like_sf"/>
</dbReference>
<dbReference type="GO" id="GO:0022857">
    <property type="term" value="F:transmembrane transporter activity"/>
    <property type="evidence" value="ECO:0007669"/>
    <property type="project" value="InterPro"/>
</dbReference>
<comment type="subcellular location">
    <subcellularLocation>
        <location evidence="1 9">Cell membrane</location>
        <topology evidence="1 9">Multi-pass membrane protein</topology>
    </subcellularLocation>
</comment>
<evidence type="ECO:0000259" key="10">
    <source>
        <dbReference type="PROSITE" id="PS50928"/>
    </source>
</evidence>
<protein>
    <submittedName>
        <fullName evidence="11">Amino acid ABC transporter membrane protein 1, PAAT family</fullName>
    </submittedName>
</protein>
<keyword evidence="7 9" id="KW-1133">Transmembrane helix</keyword>
<dbReference type="Gene3D" id="1.10.3720.10">
    <property type="entry name" value="MetI-like"/>
    <property type="match status" value="1"/>
</dbReference>
<keyword evidence="5 9" id="KW-0812">Transmembrane</keyword>
<dbReference type="PANTHER" id="PTHR30614">
    <property type="entry name" value="MEMBRANE COMPONENT OF AMINO ACID ABC TRANSPORTER"/>
    <property type="match status" value="1"/>
</dbReference>
<sequence>MLDWEFIYANIPLYQQALRLTVRLACFGILGAFVLGFLISLIKFYRIPILSQLCQIYIELSRNTPLLIQLYFLYFGLPKIGLVLSSELCAVVGLIFLGGSYMAESFRSGFEAVSKRQYEVGLSLGLTPVQNVFYVIFPQALAVALPSLAANVIFLIKETSVFSIVALADLMYVAKDLIGLYYETDEALLMLVLAYLIVLLPISLLARLVEGRLRHAGFRPSSAFSGE</sequence>
<feature type="transmembrane region" description="Helical" evidence="9">
    <location>
        <begin position="188"/>
        <end position="209"/>
    </location>
</feature>
<dbReference type="AlphaFoldDB" id="A0A1H0KJ39"/>
<organism evidence="11 12">
    <name type="scientific">Streptococcus equinus</name>
    <name type="common">Streptococcus bovis</name>
    <dbReference type="NCBI Taxonomy" id="1335"/>
    <lineage>
        <taxon>Bacteria</taxon>
        <taxon>Bacillati</taxon>
        <taxon>Bacillota</taxon>
        <taxon>Bacilli</taxon>
        <taxon>Lactobacillales</taxon>
        <taxon>Streptococcaceae</taxon>
        <taxon>Streptococcus</taxon>
    </lineage>
</organism>
<proteinExistence type="inferred from homology"/>
<dbReference type="RefSeq" id="WP_074481664.1">
    <property type="nucleotide sequence ID" value="NZ_FNJK01000001.1"/>
</dbReference>
<dbReference type="GO" id="GO:0006865">
    <property type="term" value="P:amino acid transport"/>
    <property type="evidence" value="ECO:0007669"/>
    <property type="project" value="UniProtKB-KW"/>
</dbReference>
<keyword evidence="3 9" id="KW-0813">Transport</keyword>
<dbReference type="PROSITE" id="PS50928">
    <property type="entry name" value="ABC_TM1"/>
    <property type="match status" value="1"/>
</dbReference>
<evidence type="ECO:0000256" key="3">
    <source>
        <dbReference type="ARBA" id="ARBA00022448"/>
    </source>
</evidence>
<evidence type="ECO:0000256" key="9">
    <source>
        <dbReference type="RuleBase" id="RU363032"/>
    </source>
</evidence>
<evidence type="ECO:0000256" key="5">
    <source>
        <dbReference type="ARBA" id="ARBA00022692"/>
    </source>
</evidence>
<keyword evidence="6" id="KW-0029">Amino-acid transport</keyword>
<name>A0A1H0KJ39_STREI</name>
<reference evidence="11 12" key="1">
    <citation type="submission" date="2016-10" db="EMBL/GenBank/DDBJ databases">
        <authorList>
            <person name="de Groot N.N."/>
        </authorList>
    </citation>
    <scope>NUCLEOTIDE SEQUENCE [LARGE SCALE GENOMIC DNA]</scope>
    <source>
        <strain evidence="11 12">Sb04</strain>
    </source>
</reference>
<dbReference type="SUPFAM" id="SSF161098">
    <property type="entry name" value="MetI-like"/>
    <property type="match status" value="1"/>
</dbReference>
<evidence type="ECO:0000256" key="4">
    <source>
        <dbReference type="ARBA" id="ARBA00022475"/>
    </source>
</evidence>
<evidence type="ECO:0000313" key="11">
    <source>
        <dbReference type="EMBL" id="SDO56014.1"/>
    </source>
</evidence>
<dbReference type="InterPro" id="IPR043429">
    <property type="entry name" value="ArtM/GltK/GlnP/TcyL/YhdX-like"/>
</dbReference>
<evidence type="ECO:0000313" key="12">
    <source>
        <dbReference type="Proteomes" id="UP000183816"/>
    </source>
</evidence>
<dbReference type="GO" id="GO:0043190">
    <property type="term" value="C:ATP-binding cassette (ABC) transporter complex"/>
    <property type="evidence" value="ECO:0007669"/>
    <property type="project" value="InterPro"/>
</dbReference>
<accession>A0A1H0KJ39</accession>
<dbReference type="Proteomes" id="UP000183816">
    <property type="component" value="Unassembled WGS sequence"/>
</dbReference>
<keyword evidence="8 9" id="KW-0472">Membrane</keyword>
<feature type="domain" description="ABC transmembrane type-1" evidence="10">
    <location>
        <begin position="18"/>
        <end position="206"/>
    </location>
</feature>
<dbReference type="EMBL" id="FNJK01000001">
    <property type="protein sequence ID" value="SDO56014.1"/>
    <property type="molecule type" value="Genomic_DNA"/>
</dbReference>
<comment type="similarity">
    <text evidence="2">Belongs to the binding-protein-dependent transport system permease family. HisMQ subfamily.</text>
</comment>